<dbReference type="Proteomes" id="UP000227088">
    <property type="component" value="Unassembled WGS sequence"/>
</dbReference>
<keyword evidence="1" id="KW-1133">Transmembrane helix</keyword>
<feature type="transmembrane region" description="Helical" evidence="1">
    <location>
        <begin position="128"/>
        <end position="149"/>
    </location>
</feature>
<feature type="transmembrane region" description="Helical" evidence="1">
    <location>
        <begin position="45"/>
        <end position="71"/>
    </location>
</feature>
<keyword evidence="1" id="KW-0472">Membrane</keyword>
<reference evidence="4" key="1">
    <citation type="journal article" date="2017" name="Proc. Natl. Acad. Sci. U.S.A.">
        <title>Simulation of Deepwater Horizon oil plume reveals substrate specialization within a complex community of hydrocarbon degraders.</title>
        <authorList>
            <person name="Hu P."/>
            <person name="Dubinsky E.A."/>
            <person name="Probst A.J."/>
            <person name="Wang J."/>
            <person name="Sieber C.M.K."/>
            <person name="Tom L.M."/>
            <person name="Gardinali P."/>
            <person name="Banfield J.F."/>
            <person name="Atlas R.M."/>
            <person name="Andersen G.L."/>
        </authorList>
    </citation>
    <scope>NUCLEOTIDE SEQUENCE [LARGE SCALE GENOMIC DNA]</scope>
</reference>
<accession>A0A1Y5HUY3</accession>
<dbReference type="AlphaFoldDB" id="A0A1Y5HUY3"/>
<dbReference type="GO" id="GO:0005524">
    <property type="term" value="F:ATP binding"/>
    <property type="evidence" value="ECO:0007669"/>
    <property type="project" value="UniProtKB-KW"/>
</dbReference>
<dbReference type="Pfam" id="PF09835">
    <property type="entry name" value="DUF2062"/>
    <property type="match status" value="1"/>
</dbReference>
<dbReference type="EMBL" id="MABE01000220">
    <property type="protein sequence ID" value="OUS40890.1"/>
    <property type="molecule type" value="Genomic_DNA"/>
</dbReference>
<feature type="domain" description="DUF2062" evidence="2">
    <location>
        <begin position="24"/>
        <end position="163"/>
    </location>
</feature>
<evidence type="ECO:0000259" key="2">
    <source>
        <dbReference type="Pfam" id="PF09835"/>
    </source>
</evidence>
<sequence length="186" mass="21451">MPKKRLQKLFPTPEQVRQNKSLSFLAPLMGKPNLWHLNRRSVAQAFFIGIFCAFIPMPFQMALAGFLAFYFNSNLPISVGLVWLSNPITMPPMFYATYSFGAYLLDIPAREFNSEMTIDSVLAKLNEIWMPLYLGSLLAGLIFATIAYISMRIIWRMHVVSQWEKRRAQRSSKENTDNDAMDKDEK</sequence>
<dbReference type="InterPro" id="IPR018639">
    <property type="entry name" value="DUF2062"/>
</dbReference>
<dbReference type="PANTHER" id="PTHR40547:SF1">
    <property type="entry name" value="SLL0298 PROTEIN"/>
    <property type="match status" value="1"/>
</dbReference>
<keyword evidence="3" id="KW-0067">ATP-binding</keyword>
<keyword evidence="3" id="KW-0547">Nucleotide-binding</keyword>
<name>A0A1Y5HUY3_OLEAN</name>
<evidence type="ECO:0000313" key="4">
    <source>
        <dbReference type="Proteomes" id="UP000227088"/>
    </source>
</evidence>
<proteinExistence type="predicted"/>
<keyword evidence="1" id="KW-0812">Transmembrane</keyword>
<protein>
    <submittedName>
        <fullName evidence="3">ATP-binding protein</fullName>
    </submittedName>
</protein>
<dbReference type="PANTHER" id="PTHR40547">
    <property type="entry name" value="SLL0298 PROTEIN"/>
    <property type="match status" value="1"/>
</dbReference>
<gene>
    <name evidence="3" type="ORF">A9R00_03720</name>
</gene>
<organism evidence="3 4">
    <name type="scientific">Oleispira antarctica</name>
    <dbReference type="NCBI Taxonomy" id="188908"/>
    <lineage>
        <taxon>Bacteria</taxon>
        <taxon>Pseudomonadati</taxon>
        <taxon>Pseudomonadota</taxon>
        <taxon>Gammaproteobacteria</taxon>
        <taxon>Oceanospirillales</taxon>
        <taxon>Oceanospirillaceae</taxon>
        <taxon>Oleispira</taxon>
    </lineage>
</organism>
<evidence type="ECO:0000256" key="1">
    <source>
        <dbReference type="SAM" id="Phobius"/>
    </source>
</evidence>
<comment type="caution">
    <text evidence="3">The sequence shown here is derived from an EMBL/GenBank/DDBJ whole genome shotgun (WGS) entry which is preliminary data.</text>
</comment>
<evidence type="ECO:0000313" key="3">
    <source>
        <dbReference type="EMBL" id="OUS40890.1"/>
    </source>
</evidence>